<evidence type="ECO:0000313" key="1">
    <source>
        <dbReference type="EMBL" id="GAG23930.1"/>
    </source>
</evidence>
<proteinExistence type="predicted"/>
<feature type="non-terminal residue" evidence="1">
    <location>
        <position position="1"/>
    </location>
</feature>
<name>X0W077_9ZZZZ</name>
<dbReference type="EMBL" id="BARS01033259">
    <property type="protein sequence ID" value="GAG23930.1"/>
    <property type="molecule type" value="Genomic_DNA"/>
</dbReference>
<reference evidence="1" key="1">
    <citation type="journal article" date="2014" name="Front. Microbiol.">
        <title>High frequency of phylogenetically diverse reductive dehalogenase-homologous genes in deep subseafloor sedimentary metagenomes.</title>
        <authorList>
            <person name="Kawai M."/>
            <person name="Futagami T."/>
            <person name="Toyoda A."/>
            <person name="Takaki Y."/>
            <person name="Nishi S."/>
            <person name="Hori S."/>
            <person name="Arai W."/>
            <person name="Tsubouchi T."/>
            <person name="Morono Y."/>
            <person name="Uchiyama I."/>
            <person name="Ito T."/>
            <person name="Fujiyama A."/>
            <person name="Inagaki F."/>
            <person name="Takami H."/>
        </authorList>
    </citation>
    <scope>NUCLEOTIDE SEQUENCE</scope>
    <source>
        <strain evidence="1">Expedition CK06-06</strain>
    </source>
</reference>
<sequence length="98" mass="10803">QTQFELGNRDGRYLQCYLHIFGKNRGERDDLASMFQDNIGQAIVVKDYSTGAGVADGTVIEIEPGVEQYDAPPKADELVAEASLLNMTIVSFRGFCKV</sequence>
<dbReference type="AlphaFoldDB" id="X0W077"/>
<accession>X0W077</accession>
<protein>
    <submittedName>
        <fullName evidence="1">Uncharacterized protein</fullName>
    </submittedName>
</protein>
<organism evidence="1">
    <name type="scientific">marine sediment metagenome</name>
    <dbReference type="NCBI Taxonomy" id="412755"/>
    <lineage>
        <taxon>unclassified sequences</taxon>
        <taxon>metagenomes</taxon>
        <taxon>ecological metagenomes</taxon>
    </lineage>
</organism>
<gene>
    <name evidence="1" type="ORF">S01H1_51538</name>
</gene>
<comment type="caution">
    <text evidence="1">The sequence shown here is derived from an EMBL/GenBank/DDBJ whole genome shotgun (WGS) entry which is preliminary data.</text>
</comment>